<dbReference type="Proteomes" id="UP000186141">
    <property type="component" value="Unassembled WGS sequence"/>
</dbReference>
<sequence length="871" mass="96290">MGVSAHYLDIDWDSPGIARRIEVSTYPIEIDTANDGTMHAEVSIFRNFAPWVGLQLSGQLANVEPATVDADGERHPWLPVLDEHGAVWWIPATGWSKPSSRHLSEMHRSFGTFSVELGPSRNLVIDAVANELDRAHAQEYLDDFQDELVWLAIGKPTGALGEAGSDYSRDLVDALREFAYAAGRILEHPALEIREVTALVHQSRLRPNAETFRAVLRRPGAHLYPGRSAQESADVPENRYLRGLVQHCRRVAQSIARSSSRHHGHLAARSAREKARAADLLATARIEVDQEIFDNQLADIRRHMDAIANWADGSVLSRSTEREYRFSVGKKYEGKGGGLFYRNLDGDSPNGAGEHFQVSVVQFPEGLHELVREAQGIDKDLTLALVGKASVRPFTTANGKAGRRATFTNVSAVQPRSPVLERRVATRLRYEREGWHRAISSKERQEYSSEANTALIRASQFDVRAQEGAIASAALDAIESALGHQDASWDRLGVSVSSSFPMGMRFVQNPIYAGALAAFHKVMVLEQSTGIGEDTLEKLGRINVLHASALYERWCLIKIAAVLMQDFSFVPQPDWVEHVVTFSTQACQPRATGFTIEFTRQHPSMAAQLDVEPVLANGRRPDFRLRFKVSTSAGNLKAKDDLAWDYRPSIFGNFVGQHSGLVMDAKFRTRWKHGELADMLTLLVDAKDYGQDGDRVFILHPVKGAVDHRTSPLVWSRDCDYGQDHPTGHAHGSIQLGADPVSAGASTINLRRLIALELQGVFPEPEFVRINAEGAGQGNQWGEKPDVCRYNASLCIACGKAHDITDVTQGRTERGNAKWFYRCSDCGTTSMRTPCFGCGTELHKNGLQLTYHLTIADHVANVVCPDCGANF</sequence>
<evidence type="ECO:0000313" key="1">
    <source>
        <dbReference type="EMBL" id="SIS63714.1"/>
    </source>
</evidence>
<keyword evidence="2" id="KW-1185">Reference proteome</keyword>
<evidence type="ECO:0000313" key="2">
    <source>
        <dbReference type="Proteomes" id="UP000186141"/>
    </source>
</evidence>
<dbReference type="EMBL" id="FTOT01000001">
    <property type="protein sequence ID" value="SIS63714.1"/>
    <property type="molecule type" value="Genomic_DNA"/>
</dbReference>
<dbReference type="AlphaFoldDB" id="A0A1N7KQ77"/>
<name>A0A1N7KQ77_9RHOB</name>
<dbReference type="RefSeq" id="WP_076528497.1">
    <property type="nucleotide sequence ID" value="NZ_BMEH01000001.1"/>
</dbReference>
<gene>
    <name evidence="1" type="ORF">SAMN05421774_101603</name>
</gene>
<dbReference type="STRING" id="1086013.SAMN05421774_101603"/>
<reference evidence="1 2" key="1">
    <citation type="submission" date="2017-01" db="EMBL/GenBank/DDBJ databases">
        <authorList>
            <person name="Mah S.A."/>
            <person name="Swanson W.J."/>
            <person name="Moy G.W."/>
            <person name="Vacquier V.D."/>
        </authorList>
    </citation>
    <scope>NUCLEOTIDE SEQUENCE [LARGE SCALE GENOMIC DNA]</scope>
    <source>
        <strain evidence="1 2">DSM 26375</strain>
    </source>
</reference>
<protein>
    <submittedName>
        <fullName evidence="1">Uncharacterized protein</fullName>
    </submittedName>
</protein>
<dbReference type="OrthoDB" id="7807914at2"/>
<proteinExistence type="predicted"/>
<accession>A0A1N7KQ77</accession>
<organism evidence="1 2">
    <name type="scientific">Gemmobacter megaterium</name>
    <dbReference type="NCBI Taxonomy" id="1086013"/>
    <lineage>
        <taxon>Bacteria</taxon>
        <taxon>Pseudomonadati</taxon>
        <taxon>Pseudomonadota</taxon>
        <taxon>Alphaproteobacteria</taxon>
        <taxon>Rhodobacterales</taxon>
        <taxon>Paracoccaceae</taxon>
        <taxon>Gemmobacter</taxon>
    </lineage>
</organism>